<dbReference type="SUPFAM" id="SSF55729">
    <property type="entry name" value="Acyl-CoA N-acyltransferases (Nat)"/>
    <property type="match status" value="1"/>
</dbReference>
<feature type="region of interest" description="Disordered" evidence="1">
    <location>
        <begin position="149"/>
        <end position="188"/>
    </location>
</feature>
<feature type="compositionally biased region" description="Polar residues" evidence="1">
    <location>
        <begin position="178"/>
        <end position="188"/>
    </location>
</feature>
<feature type="domain" description="N-acetyltransferase" evidence="2">
    <location>
        <begin position="6"/>
        <end position="156"/>
    </location>
</feature>
<keyword evidence="4" id="KW-1185">Reference proteome</keyword>
<reference evidence="3" key="1">
    <citation type="journal article" date="2014" name="Int. J. Syst. Evol. Microbiol.">
        <title>Complete genome sequence of Corynebacterium casei LMG S-19264T (=DSM 44701T), isolated from a smear-ripened cheese.</title>
        <authorList>
            <consortium name="US DOE Joint Genome Institute (JGI-PGF)"/>
            <person name="Walter F."/>
            <person name="Albersmeier A."/>
            <person name="Kalinowski J."/>
            <person name="Ruckert C."/>
        </authorList>
    </citation>
    <scope>NUCLEOTIDE SEQUENCE</scope>
    <source>
        <strain evidence="3">CGMCC 4.5737</strain>
    </source>
</reference>
<dbReference type="PROSITE" id="PS51186">
    <property type="entry name" value="GNAT"/>
    <property type="match status" value="1"/>
</dbReference>
<dbReference type="InterPro" id="IPR016181">
    <property type="entry name" value="Acyl_CoA_acyltransferase"/>
</dbReference>
<protein>
    <recommendedName>
        <fullName evidence="2">N-acetyltransferase domain-containing protein</fullName>
    </recommendedName>
</protein>
<dbReference type="PANTHER" id="PTHR43072">
    <property type="entry name" value="N-ACETYLTRANSFERASE"/>
    <property type="match status" value="1"/>
</dbReference>
<dbReference type="Proteomes" id="UP000637578">
    <property type="component" value="Unassembled WGS sequence"/>
</dbReference>
<dbReference type="GO" id="GO:0016747">
    <property type="term" value="F:acyltransferase activity, transferring groups other than amino-acyl groups"/>
    <property type="evidence" value="ECO:0007669"/>
    <property type="project" value="InterPro"/>
</dbReference>
<accession>A0A8J3C649</accession>
<gene>
    <name evidence="3" type="ORF">GCM10012275_03640</name>
</gene>
<comment type="caution">
    <text evidence="3">The sequence shown here is derived from an EMBL/GenBank/DDBJ whole genome shotgun (WGS) entry which is preliminary data.</text>
</comment>
<dbReference type="RefSeq" id="WP_189053103.1">
    <property type="nucleotide sequence ID" value="NZ_BMMK01000001.1"/>
</dbReference>
<dbReference type="CDD" id="cd04301">
    <property type="entry name" value="NAT_SF"/>
    <property type="match status" value="1"/>
</dbReference>
<dbReference type="Pfam" id="PF00583">
    <property type="entry name" value="Acetyltransf_1"/>
    <property type="match status" value="1"/>
</dbReference>
<dbReference type="EMBL" id="BMMK01000001">
    <property type="protein sequence ID" value="GGM35671.1"/>
    <property type="molecule type" value="Genomic_DNA"/>
</dbReference>
<dbReference type="InterPro" id="IPR000182">
    <property type="entry name" value="GNAT_dom"/>
</dbReference>
<dbReference type="AlphaFoldDB" id="A0A8J3C649"/>
<evidence type="ECO:0000259" key="2">
    <source>
        <dbReference type="PROSITE" id="PS51186"/>
    </source>
</evidence>
<proteinExistence type="predicted"/>
<name>A0A8J3C649_9PSEU</name>
<organism evidence="3 4">
    <name type="scientific">Longimycelium tulufanense</name>
    <dbReference type="NCBI Taxonomy" id="907463"/>
    <lineage>
        <taxon>Bacteria</taxon>
        <taxon>Bacillati</taxon>
        <taxon>Actinomycetota</taxon>
        <taxon>Actinomycetes</taxon>
        <taxon>Pseudonocardiales</taxon>
        <taxon>Pseudonocardiaceae</taxon>
        <taxon>Longimycelium</taxon>
    </lineage>
</organism>
<evidence type="ECO:0000313" key="4">
    <source>
        <dbReference type="Proteomes" id="UP000637578"/>
    </source>
</evidence>
<reference evidence="3" key="2">
    <citation type="submission" date="2020-09" db="EMBL/GenBank/DDBJ databases">
        <authorList>
            <person name="Sun Q."/>
            <person name="Zhou Y."/>
        </authorList>
    </citation>
    <scope>NUCLEOTIDE SEQUENCE</scope>
    <source>
        <strain evidence="3">CGMCC 4.5737</strain>
    </source>
</reference>
<dbReference type="Gene3D" id="3.40.630.30">
    <property type="match status" value="1"/>
</dbReference>
<evidence type="ECO:0000313" key="3">
    <source>
        <dbReference type="EMBL" id="GGM35671.1"/>
    </source>
</evidence>
<sequence>MATGDLEPVPMRLDHLAGVLELGHRVFDVSVMPYTSWSLSSVAVHLDAQPDACWVVADAGRVVGFVLGSLSYDEREDWGYVEWIGVDSDYQGRGLAATLLEASCQALFAAGATRIVTDVEEDNAASIRLMQRNGFTDKVTVTLFVRHASGPRQPKQARKTPTRDPAKARLHAVARKQQPATSRAESAS</sequence>
<evidence type="ECO:0000256" key="1">
    <source>
        <dbReference type="SAM" id="MobiDB-lite"/>
    </source>
</evidence>